<protein>
    <submittedName>
        <fullName evidence="2">Uncharacterized protein</fullName>
    </submittedName>
</protein>
<dbReference type="AlphaFoldDB" id="A0A0D3GSI1"/>
<feature type="compositionally biased region" description="Polar residues" evidence="1">
    <location>
        <begin position="109"/>
        <end position="123"/>
    </location>
</feature>
<organism evidence="2">
    <name type="scientific">Oryza barthii</name>
    <dbReference type="NCBI Taxonomy" id="65489"/>
    <lineage>
        <taxon>Eukaryota</taxon>
        <taxon>Viridiplantae</taxon>
        <taxon>Streptophyta</taxon>
        <taxon>Embryophyta</taxon>
        <taxon>Tracheophyta</taxon>
        <taxon>Spermatophyta</taxon>
        <taxon>Magnoliopsida</taxon>
        <taxon>Liliopsida</taxon>
        <taxon>Poales</taxon>
        <taxon>Poaceae</taxon>
        <taxon>BOP clade</taxon>
        <taxon>Oryzoideae</taxon>
        <taxon>Oryzeae</taxon>
        <taxon>Oryzinae</taxon>
        <taxon>Oryza</taxon>
    </lineage>
</organism>
<evidence type="ECO:0000313" key="2">
    <source>
        <dbReference type="EnsemblPlants" id="OBART07G18980.1"/>
    </source>
</evidence>
<dbReference type="PaxDb" id="65489-OBART07G18980.1"/>
<name>A0A0D3GSI1_9ORYZ</name>
<sequence>MVPGCARRDDLAGWLAARAERTLAVDGVHEDELVVLGPQRLATLDSGQMHARRTSTADGMCEEELADGDQIHALGGRQDRRTTRGAARFPGIPHCRTSQSHIHGYGNSDRPTMLTNGRRNTHN</sequence>
<reference evidence="2" key="1">
    <citation type="journal article" date="2009" name="Rice">
        <title>De Novo Next Generation Sequencing of Plant Genomes.</title>
        <authorList>
            <person name="Rounsley S."/>
            <person name="Marri P.R."/>
            <person name="Yu Y."/>
            <person name="He R."/>
            <person name="Sisneros N."/>
            <person name="Goicoechea J.L."/>
            <person name="Lee S.J."/>
            <person name="Angelova A."/>
            <person name="Kudrna D."/>
            <person name="Luo M."/>
            <person name="Affourtit J."/>
            <person name="Desany B."/>
            <person name="Knight J."/>
            <person name="Niazi F."/>
            <person name="Egholm M."/>
            <person name="Wing R.A."/>
        </authorList>
    </citation>
    <scope>NUCLEOTIDE SEQUENCE [LARGE SCALE GENOMIC DNA]</scope>
    <source>
        <strain evidence="2">cv. IRGC 105608</strain>
    </source>
</reference>
<proteinExistence type="predicted"/>
<evidence type="ECO:0000313" key="3">
    <source>
        <dbReference type="Proteomes" id="UP000026960"/>
    </source>
</evidence>
<dbReference type="EnsemblPlants" id="OBART07G18980.1">
    <property type="protein sequence ID" value="OBART07G18980.1"/>
    <property type="gene ID" value="OBART07G18980"/>
</dbReference>
<dbReference type="Gramene" id="OBART07G18980.1">
    <property type="protein sequence ID" value="OBART07G18980.1"/>
    <property type="gene ID" value="OBART07G18980"/>
</dbReference>
<dbReference type="HOGENOM" id="CLU_2100860_0_0_1"/>
<feature type="region of interest" description="Disordered" evidence="1">
    <location>
        <begin position="77"/>
        <end position="123"/>
    </location>
</feature>
<accession>A0A0D3GSI1</accession>
<keyword evidence="3" id="KW-1185">Reference proteome</keyword>
<reference evidence="2" key="2">
    <citation type="submission" date="2015-03" db="UniProtKB">
        <authorList>
            <consortium name="EnsemblPlants"/>
        </authorList>
    </citation>
    <scope>IDENTIFICATION</scope>
</reference>
<evidence type="ECO:0000256" key="1">
    <source>
        <dbReference type="SAM" id="MobiDB-lite"/>
    </source>
</evidence>
<dbReference type="Proteomes" id="UP000026960">
    <property type="component" value="Chromosome 7"/>
</dbReference>